<comment type="caution">
    <text evidence="3">The sequence shown here is derived from an EMBL/GenBank/DDBJ whole genome shotgun (WGS) entry which is preliminary data.</text>
</comment>
<proteinExistence type="predicted"/>
<protein>
    <submittedName>
        <fullName evidence="3">Amidohydrolase</fullName>
    </submittedName>
</protein>
<dbReference type="GO" id="GO:0016787">
    <property type="term" value="F:hydrolase activity"/>
    <property type="evidence" value="ECO:0007669"/>
    <property type="project" value="UniProtKB-KW"/>
</dbReference>
<dbReference type="InterPro" id="IPR032465">
    <property type="entry name" value="ACMSD"/>
</dbReference>
<evidence type="ECO:0000259" key="2">
    <source>
        <dbReference type="Pfam" id="PF04909"/>
    </source>
</evidence>
<dbReference type="Gene3D" id="3.20.20.140">
    <property type="entry name" value="Metal-dependent hydrolases"/>
    <property type="match status" value="1"/>
</dbReference>
<keyword evidence="4" id="KW-1185">Reference proteome</keyword>
<dbReference type="CDD" id="cd01292">
    <property type="entry name" value="metallo-dependent_hydrolases"/>
    <property type="match status" value="1"/>
</dbReference>
<dbReference type="EMBL" id="JAAGWK010000020">
    <property type="protein sequence ID" value="NEL55109.1"/>
    <property type="molecule type" value="Genomic_DNA"/>
</dbReference>
<dbReference type="PANTHER" id="PTHR21240">
    <property type="entry name" value="2-AMINO-3-CARBOXYLMUCONATE-6-SEMIALDEHYDE DECARBOXYLASE"/>
    <property type="match status" value="1"/>
</dbReference>
<dbReference type="PANTHER" id="PTHR21240:SF19">
    <property type="entry name" value="CATALYTIC_ HYDROLASE"/>
    <property type="match status" value="1"/>
</dbReference>
<dbReference type="RefSeq" id="WP_162392889.1">
    <property type="nucleotide sequence ID" value="NZ_JAABOZ010000003.1"/>
</dbReference>
<gene>
    <name evidence="3" type="ORF">G1H19_14010</name>
</gene>
<dbReference type="Pfam" id="PF04909">
    <property type="entry name" value="Amidohydro_2"/>
    <property type="match status" value="1"/>
</dbReference>
<sequence length="289" mass="32038">MDLDKLVAIDVHVHVEADQHGHFSMDDELLTAASKYFKGDPYHPTVPQIAEDYRAKDMAAVVFTVDTEAATGQPTLSSEEIADLAAEHPDVLIPFGSVDPARGRSGVRLARRLVEQHGVRGFKFHPSLQDFLPNDHRVYPLYEEIQALGVPALFHTGQTGIGAGLPGGRGIKLRYSDPMLLDDVCADFPDLTVIMAHPSVPWQDSAISIATHKANAYIDLSGWSPKYFPPQLVRAANTLLKEKVLFGSDYPLLTPERWIRDFEALEIRDEVRPLIMKQNAIRALGLDRA</sequence>
<keyword evidence="1" id="KW-0456">Lyase</keyword>
<accession>A0A7K3WGU4</accession>
<dbReference type="InterPro" id="IPR006680">
    <property type="entry name" value="Amidohydro-rel"/>
</dbReference>
<feature type="domain" description="Amidohydrolase-related" evidence="2">
    <location>
        <begin position="9"/>
        <end position="286"/>
    </location>
</feature>
<dbReference type="AlphaFoldDB" id="A0A7K3WGU4"/>
<dbReference type="Proteomes" id="UP000470470">
    <property type="component" value="Unassembled WGS sequence"/>
</dbReference>
<evidence type="ECO:0000313" key="4">
    <source>
        <dbReference type="Proteomes" id="UP000470470"/>
    </source>
</evidence>
<keyword evidence="3" id="KW-0378">Hydrolase</keyword>
<dbReference type="SUPFAM" id="SSF51556">
    <property type="entry name" value="Metallo-dependent hydrolases"/>
    <property type="match status" value="1"/>
</dbReference>
<organism evidence="3 4">
    <name type="scientific">Goekera deserti</name>
    <dbReference type="NCBI Taxonomy" id="2497753"/>
    <lineage>
        <taxon>Bacteria</taxon>
        <taxon>Bacillati</taxon>
        <taxon>Actinomycetota</taxon>
        <taxon>Actinomycetes</taxon>
        <taxon>Geodermatophilales</taxon>
        <taxon>Geodermatophilaceae</taxon>
        <taxon>Goekera</taxon>
    </lineage>
</organism>
<dbReference type="GO" id="GO:0016831">
    <property type="term" value="F:carboxy-lyase activity"/>
    <property type="evidence" value="ECO:0007669"/>
    <property type="project" value="InterPro"/>
</dbReference>
<reference evidence="3 4" key="1">
    <citation type="submission" date="2020-02" db="EMBL/GenBank/DDBJ databases">
        <title>The whole genome sequence of CPCC 205119.</title>
        <authorList>
            <person name="Jiang Z."/>
        </authorList>
    </citation>
    <scope>NUCLEOTIDE SEQUENCE [LARGE SCALE GENOMIC DNA]</scope>
    <source>
        <strain evidence="3 4">CPCC 205119</strain>
    </source>
</reference>
<name>A0A7K3WGU4_9ACTN</name>
<evidence type="ECO:0000313" key="3">
    <source>
        <dbReference type="EMBL" id="NEL55109.1"/>
    </source>
</evidence>
<dbReference type="InterPro" id="IPR032466">
    <property type="entry name" value="Metal_Hydrolase"/>
</dbReference>
<evidence type="ECO:0000256" key="1">
    <source>
        <dbReference type="ARBA" id="ARBA00023239"/>
    </source>
</evidence>